<evidence type="ECO:0008006" key="3">
    <source>
        <dbReference type="Google" id="ProtNLM"/>
    </source>
</evidence>
<proteinExistence type="predicted"/>
<sequence length="160" mass="18275">MIRYPTDEEYASYDGMHCNVKWSRLSHDWQCPVCNRNKRQILQWGKRVGSNALRYGSIGWKAGLHTHHDHGADIGRERFSPTLLCGACNYLDARLKRKAGVTGEFSFSPSEMRECLILARPNEKIRDCDIDFDRAKSIYSALSLIRASAKDRILPFSPAL</sequence>
<evidence type="ECO:0000313" key="2">
    <source>
        <dbReference type="Proteomes" id="UP001253595"/>
    </source>
</evidence>
<gene>
    <name evidence="1" type="ORF">J2X05_000550</name>
</gene>
<name>A0ABU1UTN8_9GAMM</name>
<organism evidence="1 2">
    <name type="scientific">Cellvibrio fibrivorans</name>
    <dbReference type="NCBI Taxonomy" id="126350"/>
    <lineage>
        <taxon>Bacteria</taxon>
        <taxon>Pseudomonadati</taxon>
        <taxon>Pseudomonadota</taxon>
        <taxon>Gammaproteobacteria</taxon>
        <taxon>Cellvibrionales</taxon>
        <taxon>Cellvibrionaceae</taxon>
        <taxon>Cellvibrio</taxon>
    </lineage>
</organism>
<dbReference type="SUPFAM" id="SSF57802">
    <property type="entry name" value="Rubredoxin-like"/>
    <property type="match status" value="1"/>
</dbReference>
<protein>
    <recommendedName>
        <fullName evidence="3">HNH endonuclease</fullName>
    </recommendedName>
</protein>
<accession>A0ABU1UTN8</accession>
<evidence type="ECO:0000313" key="1">
    <source>
        <dbReference type="EMBL" id="MDR7088547.1"/>
    </source>
</evidence>
<comment type="caution">
    <text evidence="1">The sequence shown here is derived from an EMBL/GenBank/DDBJ whole genome shotgun (WGS) entry which is preliminary data.</text>
</comment>
<dbReference type="Proteomes" id="UP001253595">
    <property type="component" value="Unassembled WGS sequence"/>
</dbReference>
<dbReference type="EMBL" id="JAVDVX010000001">
    <property type="protein sequence ID" value="MDR7088547.1"/>
    <property type="molecule type" value="Genomic_DNA"/>
</dbReference>
<keyword evidence="2" id="KW-1185">Reference proteome</keyword>
<reference evidence="1 2" key="1">
    <citation type="submission" date="2023-07" db="EMBL/GenBank/DDBJ databases">
        <title>Sorghum-associated microbial communities from plants grown in Nebraska, USA.</title>
        <authorList>
            <person name="Schachtman D."/>
        </authorList>
    </citation>
    <scope>NUCLEOTIDE SEQUENCE [LARGE SCALE GENOMIC DNA]</scope>
    <source>
        <strain evidence="1 2">BE190</strain>
    </source>
</reference>